<name>A0A212F9Y6_DANPL</name>
<proteinExistence type="predicted"/>
<sequence>ITLVVVSLDTVLDGIKHTNIKLSPWVEKGKYAALNNSGKRRYKTYLNCEQL</sequence>
<gene>
    <name evidence="1" type="ORF">KGM_212129B</name>
</gene>
<organism evidence="1 2">
    <name type="scientific">Danaus plexippus plexippus</name>
    <dbReference type="NCBI Taxonomy" id="278856"/>
    <lineage>
        <taxon>Eukaryota</taxon>
        <taxon>Metazoa</taxon>
        <taxon>Ecdysozoa</taxon>
        <taxon>Arthropoda</taxon>
        <taxon>Hexapoda</taxon>
        <taxon>Insecta</taxon>
        <taxon>Pterygota</taxon>
        <taxon>Neoptera</taxon>
        <taxon>Endopterygota</taxon>
        <taxon>Lepidoptera</taxon>
        <taxon>Glossata</taxon>
        <taxon>Ditrysia</taxon>
        <taxon>Papilionoidea</taxon>
        <taxon>Nymphalidae</taxon>
        <taxon>Danainae</taxon>
        <taxon>Danaini</taxon>
        <taxon>Danaina</taxon>
        <taxon>Danaus</taxon>
        <taxon>Danaus</taxon>
    </lineage>
</organism>
<accession>A0A212F9Y6</accession>
<dbReference type="KEGG" id="dpl:KGM_212129B"/>
<evidence type="ECO:0000313" key="1">
    <source>
        <dbReference type="EMBL" id="OWR50544.1"/>
    </source>
</evidence>
<feature type="non-terminal residue" evidence="1">
    <location>
        <position position="1"/>
    </location>
</feature>
<dbReference type="EMBL" id="AGBW02009548">
    <property type="protein sequence ID" value="OWR50544.1"/>
    <property type="molecule type" value="Genomic_DNA"/>
</dbReference>
<evidence type="ECO:0000313" key="2">
    <source>
        <dbReference type="Proteomes" id="UP000007151"/>
    </source>
</evidence>
<keyword evidence="2" id="KW-1185">Reference proteome</keyword>
<dbReference type="InParanoid" id="A0A212F9Y6"/>
<comment type="caution">
    <text evidence="1">The sequence shown here is derived from an EMBL/GenBank/DDBJ whole genome shotgun (WGS) entry which is preliminary data.</text>
</comment>
<protein>
    <submittedName>
        <fullName evidence="1">Uncharacterized protein</fullName>
    </submittedName>
</protein>
<dbReference type="Proteomes" id="UP000007151">
    <property type="component" value="Unassembled WGS sequence"/>
</dbReference>
<dbReference type="AlphaFoldDB" id="A0A212F9Y6"/>
<reference evidence="1 2" key="1">
    <citation type="journal article" date="2011" name="Cell">
        <title>The monarch butterfly genome yields insights into long-distance migration.</title>
        <authorList>
            <person name="Zhan S."/>
            <person name="Merlin C."/>
            <person name="Boore J.L."/>
            <person name="Reppert S.M."/>
        </authorList>
    </citation>
    <scope>NUCLEOTIDE SEQUENCE [LARGE SCALE GENOMIC DNA]</scope>
    <source>
        <strain evidence="1">F-2</strain>
    </source>
</reference>